<name>A0A6P8ZSZ4_THRPL</name>
<dbReference type="OrthoDB" id="7700260at2759"/>
<protein>
    <submittedName>
        <fullName evidence="3">Uncharacterized protein LOC117649569</fullName>
    </submittedName>
</protein>
<sequence>MSMPRRGFPFEALLDHDALLVAALQGATSLSPLATLQSAVPIRPLQNIESQLPVRPFQSLQGRPGIAWLQNSRPVNAIQSAALTIAVDESGPRDQLLDALAENAAPPATSRRRRRSLDSDVLADDMLSDAAEEMASAPAEKVSSRQEKALQYLNMDGYLAVNPMVQQGEFSPLDLDEAGLTLADEEGNELLSRAAPFRHRNQPDSPIYYIRLPPSPYVLVPGVGYVSSPNRRPLGGMASMAAAAPPPPPQSAGGSPFYNLPLAFMSNGKPTGVYQPSWGPSAQPMAQPQRPVRPARPPQQQAAMFSLNKGPYVFNGRPSDIFILRDSYDTLYGDALSSFYP</sequence>
<evidence type="ECO:0000313" key="2">
    <source>
        <dbReference type="Proteomes" id="UP000515158"/>
    </source>
</evidence>
<reference evidence="3" key="1">
    <citation type="submission" date="2025-08" db="UniProtKB">
        <authorList>
            <consortium name="RefSeq"/>
        </authorList>
    </citation>
    <scope>IDENTIFICATION</scope>
    <source>
        <tissue evidence="3">Total insect</tissue>
    </source>
</reference>
<dbReference type="InParanoid" id="A0A6P8ZSZ4"/>
<gene>
    <name evidence="3" type="primary">LOC117649569</name>
</gene>
<feature type="region of interest" description="Disordered" evidence="1">
    <location>
        <begin position="101"/>
        <end position="120"/>
    </location>
</feature>
<proteinExistence type="predicted"/>
<accession>A0A6P8ZSZ4</accession>
<dbReference type="AlphaFoldDB" id="A0A6P8ZSZ4"/>
<dbReference type="GeneID" id="117649569"/>
<dbReference type="InterPro" id="IPR031983">
    <property type="entry name" value="DUF4786"/>
</dbReference>
<dbReference type="RefSeq" id="XP_034248347.1">
    <property type="nucleotide sequence ID" value="XM_034392456.1"/>
</dbReference>
<dbReference type="Pfam" id="PF16027">
    <property type="entry name" value="DUF4786"/>
    <property type="match status" value="1"/>
</dbReference>
<evidence type="ECO:0000313" key="3">
    <source>
        <dbReference type="RefSeq" id="XP_034248347.1"/>
    </source>
</evidence>
<organism evidence="3">
    <name type="scientific">Thrips palmi</name>
    <name type="common">Melon thrips</name>
    <dbReference type="NCBI Taxonomy" id="161013"/>
    <lineage>
        <taxon>Eukaryota</taxon>
        <taxon>Metazoa</taxon>
        <taxon>Ecdysozoa</taxon>
        <taxon>Arthropoda</taxon>
        <taxon>Hexapoda</taxon>
        <taxon>Insecta</taxon>
        <taxon>Pterygota</taxon>
        <taxon>Neoptera</taxon>
        <taxon>Paraneoptera</taxon>
        <taxon>Thysanoptera</taxon>
        <taxon>Terebrantia</taxon>
        <taxon>Thripoidea</taxon>
        <taxon>Thripidae</taxon>
        <taxon>Thrips</taxon>
    </lineage>
</organism>
<dbReference type="Proteomes" id="UP000515158">
    <property type="component" value="Unplaced"/>
</dbReference>
<keyword evidence="2" id="KW-1185">Reference proteome</keyword>
<evidence type="ECO:0000256" key="1">
    <source>
        <dbReference type="SAM" id="MobiDB-lite"/>
    </source>
</evidence>
<dbReference type="KEGG" id="tpal:117649569"/>